<dbReference type="SUPFAM" id="SSF52540">
    <property type="entry name" value="P-loop containing nucleoside triphosphate hydrolases"/>
    <property type="match status" value="1"/>
</dbReference>
<dbReference type="OrthoDB" id="5342685at2759"/>
<feature type="region of interest" description="Disordered" evidence="1">
    <location>
        <begin position="230"/>
        <end position="286"/>
    </location>
</feature>
<sequence length="809" mass="86839">MASLFSFVEPTRVSSPWRQSETSGSGPGSPRPTPGDAGAYALPEPGLLSEYGISRLGPEPQEGPIEYKLHLMLRPRRVYSHISTAPHISGSVQARPAPASAKQLGSPLQPSVSTQSRQERLSHLTTQLLWRLKQSSPNHVTSSRQDILIPRLPEDIVDASQLVKPDKLPVGLEESLGALYEIGVSDDGTLVGLTRDELDESILVLRNMAASLGCDVKILRIVEVGLCEFREGDDSPKQGPRTPPSPRYSARSSGCAKPSSHRISVSAAPRVPQPRKQRLGTGHRAVDHRTATDHLDGTQYCGQVDPPRHPFHRHPRQRGGSSRLGLLKHRHEVASGVTSSVAQELIGYKDDEIFNFGRPDIESWINIHDGAEDGRLVFVSDSAGATRFRRTILRGLIGWAPHWIILCIAADDKDFATGAHGTDATRGEQSLNAAAAHLDLCLKLGVPLAVLLTKGDASGIAVIKPILERVMAATKAAGREPHLVRTGQECHANPTHVPADDVNKIRAVVAKMDRPVGHVPIVLTSSVMGKGIGLDFTGPVLNPEQPVTLFHIEEKYNLPRGTPRVRGLQRPGGRGDRGFRTPAVRRPPGGPSRSRGAFPARGRRRCGRAAAGRQAVPGSYSALMSAHQNAGELARLAIKNAVSASKIKGEWHDATIVSIRNLRLSVIALEAGQVGSVGLVLDKPEHMQRIRKGMVIAVPSHHMRKTGVSLQAASGLTALVRTAAKVVRVAEARPKEDGIGEPDGVFRLDDQLEGGQDTQNGAGSAGVEVALDILSSREWVELGSQIVVLEGGRSGLDALVGRVIEVADY</sequence>
<feature type="region of interest" description="Disordered" evidence="1">
    <location>
        <begin position="1"/>
        <end position="44"/>
    </location>
</feature>
<feature type="compositionally biased region" description="Polar residues" evidence="1">
    <location>
        <begin position="106"/>
        <end position="116"/>
    </location>
</feature>
<feature type="compositionally biased region" description="Low complexity" evidence="1">
    <location>
        <begin position="591"/>
        <end position="600"/>
    </location>
</feature>
<dbReference type="InterPro" id="IPR050055">
    <property type="entry name" value="EF-Tu_GTPase"/>
</dbReference>
<proteinExistence type="predicted"/>
<comment type="caution">
    <text evidence="2">The sequence shown here is derived from an EMBL/GenBank/DDBJ whole genome shotgun (WGS) entry which is preliminary data.</text>
</comment>
<dbReference type="Proteomes" id="UP000838763">
    <property type="component" value="Unassembled WGS sequence"/>
</dbReference>
<accession>A0A9P1H6U6</accession>
<dbReference type="EMBL" id="CALLCH030000015">
    <property type="protein sequence ID" value="CAI4216623.1"/>
    <property type="molecule type" value="Genomic_DNA"/>
</dbReference>
<dbReference type="GO" id="GO:0003746">
    <property type="term" value="F:translation elongation factor activity"/>
    <property type="evidence" value="ECO:0007669"/>
    <property type="project" value="TreeGrafter"/>
</dbReference>
<dbReference type="PANTHER" id="PTHR43721">
    <property type="entry name" value="ELONGATION FACTOR TU-RELATED"/>
    <property type="match status" value="1"/>
</dbReference>
<evidence type="ECO:0000256" key="1">
    <source>
        <dbReference type="SAM" id="MobiDB-lite"/>
    </source>
</evidence>
<feature type="region of interest" description="Disordered" evidence="1">
    <location>
        <begin position="90"/>
        <end position="118"/>
    </location>
</feature>
<evidence type="ECO:0008006" key="4">
    <source>
        <dbReference type="Google" id="ProtNLM"/>
    </source>
</evidence>
<dbReference type="InterPro" id="IPR027417">
    <property type="entry name" value="P-loop_NTPase"/>
</dbReference>
<dbReference type="AlphaFoldDB" id="A0A9P1H6U6"/>
<dbReference type="PANTHER" id="PTHR43721:SF30">
    <property type="entry name" value="TR-TYPE G DOMAIN-CONTAINING PROTEIN"/>
    <property type="match status" value="1"/>
</dbReference>
<evidence type="ECO:0000313" key="2">
    <source>
        <dbReference type="EMBL" id="CAI4216623.1"/>
    </source>
</evidence>
<feature type="region of interest" description="Disordered" evidence="1">
    <location>
        <begin position="560"/>
        <end position="603"/>
    </location>
</feature>
<organism evidence="2 3">
    <name type="scientific">Parascedosporium putredinis</name>
    <dbReference type="NCBI Taxonomy" id="1442378"/>
    <lineage>
        <taxon>Eukaryota</taxon>
        <taxon>Fungi</taxon>
        <taxon>Dikarya</taxon>
        <taxon>Ascomycota</taxon>
        <taxon>Pezizomycotina</taxon>
        <taxon>Sordariomycetes</taxon>
        <taxon>Hypocreomycetidae</taxon>
        <taxon>Microascales</taxon>
        <taxon>Microascaceae</taxon>
        <taxon>Parascedosporium</taxon>
    </lineage>
</organism>
<protein>
    <recommendedName>
        <fullName evidence="4">Tr-type G domain-containing protein</fullName>
    </recommendedName>
</protein>
<name>A0A9P1H6U6_9PEZI</name>
<keyword evidence="3" id="KW-1185">Reference proteome</keyword>
<gene>
    <name evidence="2" type="ORF">PPNO1_LOCUS6275</name>
</gene>
<reference evidence="2" key="1">
    <citation type="submission" date="2022-11" db="EMBL/GenBank/DDBJ databases">
        <authorList>
            <person name="Scott C."/>
            <person name="Bruce N."/>
        </authorList>
    </citation>
    <scope>NUCLEOTIDE SEQUENCE</scope>
</reference>
<evidence type="ECO:0000313" key="3">
    <source>
        <dbReference type="Proteomes" id="UP000838763"/>
    </source>
</evidence>